<dbReference type="InterPro" id="IPR001650">
    <property type="entry name" value="Helicase_C-like"/>
</dbReference>
<dbReference type="SMART" id="SM00487">
    <property type="entry name" value="DEXDc"/>
    <property type="match status" value="1"/>
</dbReference>
<feature type="compositionally biased region" description="Acidic residues" evidence="4">
    <location>
        <begin position="699"/>
        <end position="727"/>
    </location>
</feature>
<evidence type="ECO:0000256" key="3">
    <source>
        <dbReference type="ARBA" id="ARBA00022840"/>
    </source>
</evidence>
<dbReference type="Proteomes" id="UP001302676">
    <property type="component" value="Unassembled WGS sequence"/>
</dbReference>
<evidence type="ECO:0000259" key="5">
    <source>
        <dbReference type="PROSITE" id="PS51192"/>
    </source>
</evidence>
<dbReference type="GO" id="GO:0005524">
    <property type="term" value="F:ATP binding"/>
    <property type="evidence" value="ECO:0007669"/>
    <property type="project" value="UniProtKB-KW"/>
</dbReference>
<feature type="compositionally biased region" description="Acidic residues" evidence="4">
    <location>
        <begin position="743"/>
        <end position="755"/>
    </location>
</feature>
<dbReference type="PANTHER" id="PTHR45626">
    <property type="entry name" value="TRANSCRIPTION TERMINATION FACTOR 2-RELATED"/>
    <property type="match status" value="1"/>
</dbReference>
<dbReference type="Gene3D" id="3.40.50.300">
    <property type="entry name" value="P-loop containing nucleotide triphosphate hydrolases"/>
    <property type="match status" value="2"/>
</dbReference>
<feature type="compositionally biased region" description="Basic and acidic residues" evidence="4">
    <location>
        <begin position="733"/>
        <end position="742"/>
    </location>
</feature>
<dbReference type="GO" id="GO:0005634">
    <property type="term" value="C:nucleus"/>
    <property type="evidence" value="ECO:0007669"/>
    <property type="project" value="TreeGrafter"/>
</dbReference>
<accession>A0AAN6V5N8</accession>
<proteinExistence type="predicted"/>
<dbReference type="AlphaFoldDB" id="A0AAN6V5N8"/>
<dbReference type="PROSITE" id="PS51192">
    <property type="entry name" value="HELICASE_ATP_BIND_1"/>
    <property type="match status" value="1"/>
</dbReference>
<evidence type="ECO:0000313" key="8">
    <source>
        <dbReference type="Proteomes" id="UP001302676"/>
    </source>
</evidence>
<dbReference type="PROSITE" id="PS51194">
    <property type="entry name" value="HELICASE_CTER"/>
    <property type="match status" value="1"/>
</dbReference>
<feature type="region of interest" description="Disordered" evidence="4">
    <location>
        <begin position="629"/>
        <end position="836"/>
    </location>
</feature>
<feature type="compositionally biased region" description="Low complexity" evidence="4">
    <location>
        <begin position="757"/>
        <end position="771"/>
    </location>
</feature>
<feature type="compositionally biased region" description="Low complexity" evidence="4">
    <location>
        <begin position="815"/>
        <end position="830"/>
    </location>
</feature>
<dbReference type="RefSeq" id="XP_062638618.1">
    <property type="nucleotide sequence ID" value="XM_062783359.1"/>
</dbReference>
<dbReference type="InterPro" id="IPR014001">
    <property type="entry name" value="Helicase_ATP-bd"/>
</dbReference>
<dbReference type="InterPro" id="IPR050628">
    <property type="entry name" value="SNF2_RAD54_helicase_TF"/>
</dbReference>
<keyword evidence="8" id="KW-1185">Reference proteome</keyword>
<dbReference type="InterPro" id="IPR038718">
    <property type="entry name" value="SNF2-like_sf"/>
</dbReference>
<feature type="compositionally biased region" description="Polar residues" evidence="4">
    <location>
        <begin position="68"/>
        <end position="79"/>
    </location>
</feature>
<dbReference type="InterPro" id="IPR027417">
    <property type="entry name" value="P-loop_NTPase"/>
</dbReference>
<dbReference type="FunFam" id="3.40.50.10810:FF:000053">
    <property type="entry name" value="SNF2 family helicase/ATPase, putative"/>
    <property type="match status" value="1"/>
</dbReference>
<dbReference type="PANTHER" id="PTHR45626:SF14">
    <property type="entry name" value="ATP-DEPENDENT DNA HELICASE (EUROFUNG)"/>
    <property type="match status" value="1"/>
</dbReference>
<protein>
    <submittedName>
        <fullName evidence="7">SNF2 family N-terminal domain-containing protein</fullName>
    </submittedName>
</protein>
<sequence>MARLRKESFSDDDLELVSSQAANLSLHQGVQTPHKLPSKPSNPVDLTDSPIPTIQTPAAATPKPSFGHPTQLTPRFGQQQKKDNSHVFIQRKTRPEFHSGMYRSSGPLKPKNEPKKGPPLQMFSSLGADAQPAYQYTQPAGSYGDQVFYTDPNKASADLKALLEGSMEDEEEEEEEEVGKTEEKAEEKTEKPKAETIEDGTLEGIKVKLLPHQVEGVRWMRGREVLQQKKGKVTKGGILADDMGLGKTLQSISLIVSNPMPKPEDEGWKKHFSQMTRATLVVAPLALIRQWEAEIKDKVSKGHELRVYVHHGPQRLKDPKLLAKYDVVITTYQILVSEHGNSHSDPAKSPQVGCFGVHWFRVILDEAHSIKNRNAKGTKACCALRSEYRWCLTGTPMQNNLDELQSLVNFLRIPPYDDLAEWRANIDAPMKSGKGHIAIRRLHSLLRLFMKRRTKDILKEEGALVAGGKKALDAAKEKAKKEGRDEEDVPKPAFKVTQRKVVTVETEFSEAEREFYDQLEERADKSLERMMKGKVNYANALVLLLRLRQACNHPRLSETKIEKDSEALAAETVPQLKAATSDDLDDLADAFGGMGIQTKQCEMCLNDLDKKAAAAGLLRCTECVESLRKVNDESPSRKKPKKDGRRVSVVNEEIQIEKMAKRKPKGRRIITDSDDEEDEGSWLVGEDQRGSLRLGVAGGEDDENAEGGGEDIASDDSDHSSEEEEGSQLDSFIVKDEDVHEGEQEESGSDTDDETFVSVSKLSSQVVSKRSPSNNGRGSSDEGDDDEGISESKLLSATNSDSEDDDLPVRRRGAKSASSKTNNNRSSRTNPDSGHHTIMISAKIRELLSILRKEAAEHKFIVFSQFTSMLDLIEPFLRAQPGLKAVRYDGKMPNDAREAALHALRTDPHTRILLCSLKCGSLGLNLTAATRVVIVEPFWNPFVEEQAIDRVHRLTQTVDVVIYKLTVAGTVEARILGLQDKKRKLAEATIEGGTRKGKKGQLKLGLQEILDLFKHDTKSSLGGVDPNGLDENPVVVGDIGSMKRGGGVKKKEHEVYGRRW</sequence>
<feature type="compositionally biased region" description="Acidic residues" evidence="4">
    <location>
        <begin position="166"/>
        <end position="177"/>
    </location>
</feature>
<gene>
    <name evidence="7" type="ORF">C8A04DRAFT_35961</name>
</gene>
<keyword evidence="1" id="KW-0547">Nucleotide-binding</keyword>
<feature type="region of interest" description="Disordered" evidence="4">
    <location>
        <begin position="25"/>
        <end position="125"/>
    </location>
</feature>
<dbReference type="EMBL" id="MU853570">
    <property type="protein sequence ID" value="KAK4145247.1"/>
    <property type="molecule type" value="Genomic_DNA"/>
</dbReference>
<dbReference type="InterPro" id="IPR000330">
    <property type="entry name" value="SNF2_N"/>
</dbReference>
<reference evidence="7" key="1">
    <citation type="journal article" date="2023" name="Mol. Phylogenet. Evol.">
        <title>Genome-scale phylogeny and comparative genomics of the fungal order Sordariales.</title>
        <authorList>
            <person name="Hensen N."/>
            <person name="Bonometti L."/>
            <person name="Westerberg I."/>
            <person name="Brannstrom I.O."/>
            <person name="Guillou S."/>
            <person name="Cros-Aarteil S."/>
            <person name="Calhoun S."/>
            <person name="Haridas S."/>
            <person name="Kuo A."/>
            <person name="Mondo S."/>
            <person name="Pangilinan J."/>
            <person name="Riley R."/>
            <person name="LaButti K."/>
            <person name="Andreopoulos B."/>
            <person name="Lipzen A."/>
            <person name="Chen C."/>
            <person name="Yan M."/>
            <person name="Daum C."/>
            <person name="Ng V."/>
            <person name="Clum A."/>
            <person name="Steindorff A."/>
            <person name="Ohm R.A."/>
            <person name="Martin F."/>
            <person name="Silar P."/>
            <person name="Natvig D.O."/>
            <person name="Lalanne C."/>
            <person name="Gautier V."/>
            <person name="Ament-Velasquez S.L."/>
            <person name="Kruys A."/>
            <person name="Hutchinson M.I."/>
            <person name="Powell A.J."/>
            <person name="Barry K."/>
            <person name="Miller A.N."/>
            <person name="Grigoriev I.V."/>
            <person name="Debuchy R."/>
            <person name="Gladieux P."/>
            <person name="Hiltunen Thoren M."/>
            <person name="Johannesson H."/>
        </authorList>
    </citation>
    <scope>NUCLEOTIDE SEQUENCE</scope>
    <source>
        <strain evidence="7">CBS 141.50</strain>
    </source>
</reference>
<feature type="domain" description="Helicase C-terminal" evidence="6">
    <location>
        <begin position="843"/>
        <end position="1010"/>
    </location>
</feature>
<feature type="domain" description="Helicase ATP-binding" evidence="5">
    <location>
        <begin position="228"/>
        <end position="414"/>
    </location>
</feature>
<keyword evidence="2" id="KW-0378">Hydrolase</keyword>
<name>A0AAN6V5N8_9PEZI</name>
<dbReference type="CDD" id="cd18793">
    <property type="entry name" value="SF2_C_SNF"/>
    <property type="match status" value="1"/>
</dbReference>
<dbReference type="GO" id="GO:0008094">
    <property type="term" value="F:ATP-dependent activity, acting on DNA"/>
    <property type="evidence" value="ECO:0007669"/>
    <property type="project" value="TreeGrafter"/>
</dbReference>
<organism evidence="7 8">
    <name type="scientific">Dichotomopilus funicola</name>
    <dbReference type="NCBI Taxonomy" id="1934379"/>
    <lineage>
        <taxon>Eukaryota</taxon>
        <taxon>Fungi</taxon>
        <taxon>Dikarya</taxon>
        <taxon>Ascomycota</taxon>
        <taxon>Pezizomycotina</taxon>
        <taxon>Sordariomycetes</taxon>
        <taxon>Sordariomycetidae</taxon>
        <taxon>Sordariales</taxon>
        <taxon>Chaetomiaceae</taxon>
        <taxon>Dichotomopilus</taxon>
    </lineage>
</organism>
<dbReference type="GeneID" id="87819972"/>
<dbReference type="GO" id="GO:0006281">
    <property type="term" value="P:DNA repair"/>
    <property type="evidence" value="ECO:0007669"/>
    <property type="project" value="TreeGrafter"/>
</dbReference>
<dbReference type="Pfam" id="PF00176">
    <property type="entry name" value="SNF2-rel_dom"/>
    <property type="match status" value="1"/>
</dbReference>
<keyword evidence="3" id="KW-0067">ATP-binding</keyword>
<dbReference type="SMART" id="SM00490">
    <property type="entry name" value="HELICc"/>
    <property type="match status" value="1"/>
</dbReference>
<feature type="region of interest" description="Disordered" evidence="4">
    <location>
        <begin position="164"/>
        <end position="194"/>
    </location>
</feature>
<dbReference type="Gene3D" id="3.40.50.10810">
    <property type="entry name" value="Tandem AAA-ATPase domain"/>
    <property type="match status" value="1"/>
</dbReference>
<dbReference type="Pfam" id="PF00271">
    <property type="entry name" value="Helicase_C"/>
    <property type="match status" value="1"/>
</dbReference>
<reference evidence="7" key="2">
    <citation type="submission" date="2023-05" db="EMBL/GenBank/DDBJ databases">
        <authorList>
            <consortium name="Lawrence Berkeley National Laboratory"/>
            <person name="Steindorff A."/>
            <person name="Hensen N."/>
            <person name="Bonometti L."/>
            <person name="Westerberg I."/>
            <person name="Brannstrom I.O."/>
            <person name="Guillou S."/>
            <person name="Cros-Aarteil S."/>
            <person name="Calhoun S."/>
            <person name="Haridas S."/>
            <person name="Kuo A."/>
            <person name="Mondo S."/>
            <person name="Pangilinan J."/>
            <person name="Riley R."/>
            <person name="Labutti K."/>
            <person name="Andreopoulos B."/>
            <person name="Lipzen A."/>
            <person name="Chen C."/>
            <person name="Yanf M."/>
            <person name="Daum C."/>
            <person name="Ng V."/>
            <person name="Clum A."/>
            <person name="Ohm R."/>
            <person name="Martin F."/>
            <person name="Silar P."/>
            <person name="Natvig D."/>
            <person name="Lalanne C."/>
            <person name="Gautier V."/>
            <person name="Ament-Velasquez S.L."/>
            <person name="Kruys A."/>
            <person name="Hutchinson M.I."/>
            <person name="Powell A.J."/>
            <person name="Barry K."/>
            <person name="Miller A.N."/>
            <person name="Grigoriev I.V."/>
            <person name="Debuchy R."/>
            <person name="Gladieux P."/>
            <person name="Thoren M.H."/>
            <person name="Johannesson H."/>
        </authorList>
    </citation>
    <scope>NUCLEOTIDE SEQUENCE</scope>
    <source>
        <strain evidence="7">CBS 141.50</strain>
    </source>
</reference>
<evidence type="ECO:0000313" key="7">
    <source>
        <dbReference type="EMBL" id="KAK4145247.1"/>
    </source>
</evidence>
<evidence type="ECO:0000256" key="1">
    <source>
        <dbReference type="ARBA" id="ARBA00022741"/>
    </source>
</evidence>
<evidence type="ECO:0000256" key="2">
    <source>
        <dbReference type="ARBA" id="ARBA00022801"/>
    </source>
</evidence>
<dbReference type="SUPFAM" id="SSF52540">
    <property type="entry name" value="P-loop containing nucleoside triphosphate hydrolases"/>
    <property type="match status" value="2"/>
</dbReference>
<dbReference type="CDD" id="cd18008">
    <property type="entry name" value="DEXDc_SHPRH-like"/>
    <property type="match status" value="1"/>
</dbReference>
<evidence type="ECO:0000256" key="4">
    <source>
        <dbReference type="SAM" id="MobiDB-lite"/>
    </source>
</evidence>
<feature type="compositionally biased region" description="Basic and acidic residues" evidence="4">
    <location>
        <begin position="178"/>
        <end position="194"/>
    </location>
</feature>
<evidence type="ECO:0000259" key="6">
    <source>
        <dbReference type="PROSITE" id="PS51194"/>
    </source>
</evidence>
<dbReference type="InterPro" id="IPR049730">
    <property type="entry name" value="SNF2/RAD54-like_C"/>
</dbReference>
<comment type="caution">
    <text evidence="7">The sequence shown here is derived from an EMBL/GenBank/DDBJ whole genome shotgun (WGS) entry which is preliminary data.</text>
</comment>
<dbReference type="GO" id="GO:0016787">
    <property type="term" value="F:hydrolase activity"/>
    <property type="evidence" value="ECO:0007669"/>
    <property type="project" value="UniProtKB-KW"/>
</dbReference>